<feature type="non-terminal residue" evidence="3">
    <location>
        <position position="1"/>
    </location>
</feature>
<dbReference type="OrthoDB" id="3062325at2759"/>
<keyword evidence="2" id="KW-0472">Membrane</keyword>
<dbReference type="Proteomes" id="UP000308652">
    <property type="component" value="Unassembled WGS sequence"/>
</dbReference>
<feature type="compositionally biased region" description="Low complexity" evidence="1">
    <location>
        <begin position="191"/>
        <end position="215"/>
    </location>
</feature>
<gene>
    <name evidence="3" type="ORF">BDQ12DRAFT_753178</name>
</gene>
<dbReference type="Gene3D" id="2.60.120.260">
    <property type="entry name" value="Galactose-binding domain-like"/>
    <property type="match status" value="1"/>
</dbReference>
<protein>
    <submittedName>
        <fullName evidence="3">Uncharacterized protein</fullName>
    </submittedName>
</protein>
<dbReference type="EMBL" id="ML213609">
    <property type="protein sequence ID" value="TFK37186.1"/>
    <property type="molecule type" value="Genomic_DNA"/>
</dbReference>
<keyword evidence="4" id="KW-1185">Reference proteome</keyword>
<name>A0A5C3LYI0_9AGAR</name>
<organism evidence="3 4">
    <name type="scientific">Crucibulum laeve</name>
    <dbReference type="NCBI Taxonomy" id="68775"/>
    <lineage>
        <taxon>Eukaryota</taxon>
        <taxon>Fungi</taxon>
        <taxon>Dikarya</taxon>
        <taxon>Basidiomycota</taxon>
        <taxon>Agaricomycotina</taxon>
        <taxon>Agaricomycetes</taxon>
        <taxon>Agaricomycetidae</taxon>
        <taxon>Agaricales</taxon>
        <taxon>Agaricineae</taxon>
        <taxon>Nidulariaceae</taxon>
        <taxon>Crucibulum</taxon>
    </lineage>
</organism>
<evidence type="ECO:0000313" key="3">
    <source>
        <dbReference type="EMBL" id="TFK37186.1"/>
    </source>
</evidence>
<reference evidence="3 4" key="1">
    <citation type="journal article" date="2019" name="Nat. Ecol. Evol.">
        <title>Megaphylogeny resolves global patterns of mushroom evolution.</title>
        <authorList>
            <person name="Varga T."/>
            <person name="Krizsan K."/>
            <person name="Foldi C."/>
            <person name="Dima B."/>
            <person name="Sanchez-Garcia M."/>
            <person name="Sanchez-Ramirez S."/>
            <person name="Szollosi G.J."/>
            <person name="Szarkandi J.G."/>
            <person name="Papp V."/>
            <person name="Albert L."/>
            <person name="Andreopoulos W."/>
            <person name="Angelini C."/>
            <person name="Antonin V."/>
            <person name="Barry K.W."/>
            <person name="Bougher N.L."/>
            <person name="Buchanan P."/>
            <person name="Buyck B."/>
            <person name="Bense V."/>
            <person name="Catcheside P."/>
            <person name="Chovatia M."/>
            <person name="Cooper J."/>
            <person name="Damon W."/>
            <person name="Desjardin D."/>
            <person name="Finy P."/>
            <person name="Geml J."/>
            <person name="Haridas S."/>
            <person name="Hughes K."/>
            <person name="Justo A."/>
            <person name="Karasinski D."/>
            <person name="Kautmanova I."/>
            <person name="Kiss B."/>
            <person name="Kocsube S."/>
            <person name="Kotiranta H."/>
            <person name="LaButti K.M."/>
            <person name="Lechner B.E."/>
            <person name="Liimatainen K."/>
            <person name="Lipzen A."/>
            <person name="Lukacs Z."/>
            <person name="Mihaltcheva S."/>
            <person name="Morgado L.N."/>
            <person name="Niskanen T."/>
            <person name="Noordeloos M.E."/>
            <person name="Ohm R.A."/>
            <person name="Ortiz-Santana B."/>
            <person name="Ovrebo C."/>
            <person name="Racz N."/>
            <person name="Riley R."/>
            <person name="Savchenko A."/>
            <person name="Shiryaev A."/>
            <person name="Soop K."/>
            <person name="Spirin V."/>
            <person name="Szebenyi C."/>
            <person name="Tomsovsky M."/>
            <person name="Tulloss R.E."/>
            <person name="Uehling J."/>
            <person name="Grigoriev I.V."/>
            <person name="Vagvolgyi C."/>
            <person name="Papp T."/>
            <person name="Martin F.M."/>
            <person name="Miettinen O."/>
            <person name="Hibbett D.S."/>
            <person name="Nagy L.G."/>
        </authorList>
    </citation>
    <scope>NUCLEOTIDE SEQUENCE [LARGE SCALE GENOMIC DNA]</scope>
    <source>
        <strain evidence="3 4">CBS 166.37</strain>
    </source>
</reference>
<keyword evidence="2" id="KW-0812">Transmembrane</keyword>
<evidence type="ECO:0000256" key="1">
    <source>
        <dbReference type="SAM" id="MobiDB-lite"/>
    </source>
</evidence>
<evidence type="ECO:0000256" key="2">
    <source>
        <dbReference type="SAM" id="Phobius"/>
    </source>
</evidence>
<evidence type="ECO:0000313" key="4">
    <source>
        <dbReference type="Proteomes" id="UP000308652"/>
    </source>
</evidence>
<dbReference type="STRING" id="68775.A0A5C3LYI0"/>
<proteinExistence type="predicted"/>
<feature type="transmembrane region" description="Helical" evidence="2">
    <location>
        <begin position="223"/>
        <end position="245"/>
    </location>
</feature>
<accession>A0A5C3LYI0</accession>
<feature type="region of interest" description="Disordered" evidence="1">
    <location>
        <begin position="190"/>
        <end position="215"/>
    </location>
</feature>
<dbReference type="AlphaFoldDB" id="A0A5C3LYI0"/>
<sequence>LSDAFKGASWIWTPETGDLTQIPQVQRLFRTVYNAPSGKSVASAMVLITCDNYYTLYVNGMIVDAAYNSNNVFWQTSFLYNVNISPTPSVVFGVRGFNLGNSTAALIAAIKITHSDGTTSTITTGVKGWTGSKTVTDGWESLKSDSWDPVQAIAPYGQGPWGTAVSLATAFAPNPPGNVLFPSSFNLTEATTTSSSSPQSPTTSSPSTNSSVPSSASKLRTGAIVGISLGAAATIAILALLAYLLRRRVLRNKDDSESDTFVRTSPAITPFAPEMQQQPPNPGFITPNPTYQSHTQHSSSATTSVGSGSVFHADASMGEPSPPAYEIYSPQGASVSPGVGYVSVSQADPFSDPKLPLPHVLAYNPQS</sequence>
<keyword evidence="2" id="KW-1133">Transmembrane helix</keyword>